<proteinExistence type="predicted"/>
<organism evidence="1 2">
    <name type="scientific">Pelagicoccus albus</name>
    <dbReference type="NCBI Taxonomy" id="415222"/>
    <lineage>
        <taxon>Bacteria</taxon>
        <taxon>Pseudomonadati</taxon>
        <taxon>Verrucomicrobiota</taxon>
        <taxon>Opitutia</taxon>
        <taxon>Puniceicoccales</taxon>
        <taxon>Pelagicoccaceae</taxon>
        <taxon>Pelagicoccus</taxon>
    </lineage>
</organism>
<dbReference type="RefSeq" id="WP_185660208.1">
    <property type="nucleotide sequence ID" value="NZ_CAWPOO010000011.1"/>
</dbReference>
<gene>
    <name evidence="1" type="ORF">H5P27_09705</name>
</gene>
<dbReference type="Proteomes" id="UP000526501">
    <property type="component" value="Unassembled WGS sequence"/>
</dbReference>
<dbReference type="AlphaFoldDB" id="A0A7X1B614"/>
<evidence type="ECO:0000313" key="2">
    <source>
        <dbReference type="Proteomes" id="UP000526501"/>
    </source>
</evidence>
<name>A0A7X1B614_9BACT</name>
<sequence>MTSPVDHFIATLDQIIESPRWKDEDTPMPGRIDELAVRINDGKTYQKYRRTKEYELVIEVIESFEDALNDDWMPFQIEGLDLKKAKDFATGVRNILIQKEPESYQDEIIALHKRTKEK</sequence>
<evidence type="ECO:0000313" key="1">
    <source>
        <dbReference type="EMBL" id="MBC2606323.1"/>
    </source>
</evidence>
<comment type="caution">
    <text evidence="1">The sequence shown here is derived from an EMBL/GenBank/DDBJ whole genome shotgun (WGS) entry which is preliminary data.</text>
</comment>
<accession>A0A7X1B614</accession>
<dbReference type="EMBL" id="JACHVC010000011">
    <property type="protein sequence ID" value="MBC2606323.1"/>
    <property type="molecule type" value="Genomic_DNA"/>
</dbReference>
<protein>
    <submittedName>
        <fullName evidence="1">Uncharacterized protein</fullName>
    </submittedName>
</protein>
<reference evidence="1 2" key="1">
    <citation type="submission" date="2020-07" db="EMBL/GenBank/DDBJ databases">
        <authorList>
            <person name="Feng X."/>
        </authorList>
    </citation>
    <scope>NUCLEOTIDE SEQUENCE [LARGE SCALE GENOMIC DNA]</scope>
    <source>
        <strain evidence="1 2">JCM23202</strain>
    </source>
</reference>
<keyword evidence="2" id="KW-1185">Reference proteome</keyword>